<accession>Q3A1B6</accession>
<name>Q3A1B6_SYNC1</name>
<evidence type="ECO:0000313" key="1">
    <source>
        <dbReference type="EMBL" id="ABA89841.1"/>
    </source>
</evidence>
<gene>
    <name evidence="1" type="ordered locus">Pcar_2603</name>
</gene>
<reference evidence="2" key="1">
    <citation type="submission" date="2005-10" db="EMBL/GenBank/DDBJ databases">
        <title>Complete sequence of Pelobacter carbinolicus DSM 2380.</title>
        <authorList>
            <person name="Copeland A."/>
            <person name="Lucas S."/>
            <person name="Lapidus A."/>
            <person name="Barry K."/>
            <person name="Detter J.C."/>
            <person name="Glavina T."/>
            <person name="Hammon N."/>
            <person name="Israni S."/>
            <person name="Pitluck S."/>
            <person name="Chertkov O."/>
            <person name="Schmutz J."/>
            <person name="Larimer F."/>
            <person name="Land M."/>
            <person name="Kyrpides N."/>
            <person name="Ivanova N."/>
            <person name="Richardson P."/>
        </authorList>
    </citation>
    <scope>NUCLEOTIDE SEQUENCE [LARGE SCALE GENOMIC DNA]</scope>
    <source>
        <strain evidence="2">DSM 2380 / NBRC 103641 / GraBd1</strain>
    </source>
</reference>
<dbReference type="Proteomes" id="UP000002534">
    <property type="component" value="Chromosome"/>
</dbReference>
<sequence>MTNSDLEHLNLLPINQVACLKLRMVEVSADPTLLAVFQLMKWGIDAGVPLTHRRTARELERLRRDSDAGKALAYLLENLPGGVAHLHKRLIRLKPRAAAQLLLEILDMRLKADPRNPYPGGDSAF</sequence>
<dbReference type="HOGENOM" id="CLU_2013085_0_0_7"/>
<reference evidence="1 2" key="2">
    <citation type="journal article" date="2012" name="BMC Genomics">
        <title>The genome of Pelobacter carbinolicus reveals surprising metabolic capabilities and physiological features.</title>
        <authorList>
            <person name="Aklujkar M."/>
            <person name="Haveman S.A."/>
            <person name="Didonato R.Jr."/>
            <person name="Chertkov O."/>
            <person name="Han C.S."/>
            <person name="Land M.L."/>
            <person name="Brown P."/>
            <person name="Lovley D.R."/>
        </authorList>
    </citation>
    <scope>NUCLEOTIDE SEQUENCE [LARGE SCALE GENOMIC DNA]</scope>
    <source>
        <strain evidence="2">DSM 2380 / NBRC 103641 / GraBd1</strain>
    </source>
</reference>
<keyword evidence="2" id="KW-1185">Reference proteome</keyword>
<organism evidence="1 2">
    <name type="scientific">Syntrophotalea carbinolica (strain DSM 2380 / NBRC 103641 / GraBd1)</name>
    <name type="common">Pelobacter carbinolicus</name>
    <dbReference type="NCBI Taxonomy" id="338963"/>
    <lineage>
        <taxon>Bacteria</taxon>
        <taxon>Pseudomonadati</taxon>
        <taxon>Thermodesulfobacteriota</taxon>
        <taxon>Desulfuromonadia</taxon>
        <taxon>Desulfuromonadales</taxon>
        <taxon>Syntrophotaleaceae</taxon>
        <taxon>Syntrophotalea</taxon>
    </lineage>
</organism>
<dbReference type="RefSeq" id="WP_011342379.1">
    <property type="nucleotide sequence ID" value="NC_007498.2"/>
</dbReference>
<dbReference type="AlphaFoldDB" id="Q3A1B6"/>
<dbReference type="KEGG" id="pca:Pcar_2603"/>
<dbReference type="STRING" id="338963.Pcar_2603"/>
<dbReference type="OrthoDB" id="5388326at2"/>
<dbReference type="EMBL" id="CP000142">
    <property type="protein sequence ID" value="ABA89841.1"/>
    <property type="molecule type" value="Genomic_DNA"/>
</dbReference>
<protein>
    <submittedName>
        <fullName evidence="1">Uncharacterized protein</fullName>
    </submittedName>
</protein>
<proteinExistence type="predicted"/>
<evidence type="ECO:0000313" key="2">
    <source>
        <dbReference type="Proteomes" id="UP000002534"/>
    </source>
</evidence>